<dbReference type="InterPro" id="IPR012347">
    <property type="entry name" value="Ferritin-like"/>
</dbReference>
<sequence>MEPHIGITKQNLQKSIVILSSVLADEMTLYIKMRKFHWNVSGNSFMELHILFENQYKQLEASIDEIAERISKLGGKAIGTMKEFSELTRLKESPNKYPSQKDMILELLEDHETIIIQQRKDETVCAEENNDAGSADFLTGLMEDHETMAWKLRRYLS</sequence>
<protein>
    <submittedName>
        <fullName evidence="5">DNA starvation/stationary phase protection protein</fullName>
    </submittedName>
</protein>
<name>A0A2W7UA09_9FLAO</name>
<dbReference type="PRINTS" id="PR01346">
    <property type="entry name" value="HELNAPAPROT"/>
</dbReference>
<keyword evidence="3" id="KW-0175">Coiled coil</keyword>
<dbReference type="InterPro" id="IPR002177">
    <property type="entry name" value="DPS_DNA-bd"/>
</dbReference>
<comment type="similarity">
    <text evidence="1 2">Belongs to the Dps family.</text>
</comment>
<dbReference type="PROSITE" id="PS00818">
    <property type="entry name" value="DPS_1"/>
    <property type="match status" value="1"/>
</dbReference>
<feature type="domain" description="Ferritin/DPS" evidence="4">
    <location>
        <begin position="19"/>
        <end position="156"/>
    </location>
</feature>
<evidence type="ECO:0000256" key="2">
    <source>
        <dbReference type="RuleBase" id="RU003875"/>
    </source>
</evidence>
<dbReference type="PANTHER" id="PTHR42932">
    <property type="entry name" value="GENERAL STRESS PROTEIN 20U"/>
    <property type="match status" value="1"/>
</dbReference>
<dbReference type="GO" id="GO:0008199">
    <property type="term" value="F:ferric iron binding"/>
    <property type="evidence" value="ECO:0007669"/>
    <property type="project" value="InterPro"/>
</dbReference>
<feature type="coiled-coil region" evidence="3">
    <location>
        <begin position="49"/>
        <end position="76"/>
    </location>
</feature>
<dbReference type="GO" id="GO:0016722">
    <property type="term" value="F:oxidoreductase activity, acting on metal ions"/>
    <property type="evidence" value="ECO:0007669"/>
    <property type="project" value="InterPro"/>
</dbReference>
<evidence type="ECO:0000313" key="6">
    <source>
        <dbReference type="Proteomes" id="UP000249177"/>
    </source>
</evidence>
<dbReference type="InterPro" id="IPR009078">
    <property type="entry name" value="Ferritin-like_SF"/>
</dbReference>
<accession>A0A2W7UA09</accession>
<reference evidence="5 6" key="1">
    <citation type="submission" date="2018-06" db="EMBL/GenBank/DDBJ databases">
        <title>Flavobacterium sp IMCC34762, genome.</title>
        <authorList>
            <person name="Joung Y."/>
            <person name="Cho J."/>
            <person name="Song J."/>
        </authorList>
    </citation>
    <scope>NUCLEOTIDE SEQUENCE [LARGE SCALE GENOMIC DNA]</scope>
    <source>
        <strain evidence="5 6">IMCC34762</strain>
    </source>
</reference>
<dbReference type="PANTHER" id="PTHR42932:SF3">
    <property type="entry name" value="DNA PROTECTION DURING STARVATION PROTEIN"/>
    <property type="match status" value="1"/>
</dbReference>
<proteinExistence type="inferred from homology"/>
<dbReference type="InterPro" id="IPR008331">
    <property type="entry name" value="Ferritin_DPS_dom"/>
</dbReference>
<dbReference type="InterPro" id="IPR023188">
    <property type="entry name" value="DPS_DNA-bd_CS"/>
</dbReference>
<dbReference type="PIRSF" id="PIRSF005900">
    <property type="entry name" value="Dps"/>
    <property type="match status" value="1"/>
</dbReference>
<evidence type="ECO:0000256" key="1">
    <source>
        <dbReference type="ARBA" id="ARBA00009497"/>
    </source>
</evidence>
<dbReference type="OrthoDB" id="9797023at2"/>
<gene>
    <name evidence="5" type="ORF">DOS84_17350</name>
</gene>
<dbReference type="RefSeq" id="WP_111411365.1">
    <property type="nucleotide sequence ID" value="NZ_QKXH01000013.1"/>
</dbReference>
<dbReference type="SUPFAM" id="SSF47240">
    <property type="entry name" value="Ferritin-like"/>
    <property type="match status" value="1"/>
</dbReference>
<evidence type="ECO:0000259" key="4">
    <source>
        <dbReference type="Pfam" id="PF00210"/>
    </source>
</evidence>
<dbReference type="CDD" id="cd01043">
    <property type="entry name" value="DPS"/>
    <property type="match status" value="1"/>
</dbReference>
<dbReference type="Proteomes" id="UP000249177">
    <property type="component" value="Unassembled WGS sequence"/>
</dbReference>
<comment type="caution">
    <text evidence="5">The sequence shown here is derived from an EMBL/GenBank/DDBJ whole genome shotgun (WGS) entry which is preliminary data.</text>
</comment>
<organism evidence="5 6">
    <name type="scientific">Flavobacterium aquariorum</name>
    <dbReference type="NCBI Taxonomy" id="2217670"/>
    <lineage>
        <taxon>Bacteria</taxon>
        <taxon>Pseudomonadati</taxon>
        <taxon>Bacteroidota</taxon>
        <taxon>Flavobacteriia</taxon>
        <taxon>Flavobacteriales</taxon>
        <taxon>Flavobacteriaceae</taxon>
        <taxon>Flavobacterium</taxon>
    </lineage>
</organism>
<keyword evidence="6" id="KW-1185">Reference proteome</keyword>
<dbReference type="EMBL" id="QKXH01000013">
    <property type="protein sequence ID" value="PZX92067.1"/>
    <property type="molecule type" value="Genomic_DNA"/>
</dbReference>
<dbReference type="PROSITE" id="PS00819">
    <property type="entry name" value="DPS_2"/>
    <property type="match status" value="1"/>
</dbReference>
<evidence type="ECO:0000313" key="5">
    <source>
        <dbReference type="EMBL" id="PZX92067.1"/>
    </source>
</evidence>
<dbReference type="AlphaFoldDB" id="A0A2W7UA09"/>
<evidence type="ECO:0000256" key="3">
    <source>
        <dbReference type="SAM" id="Coils"/>
    </source>
</evidence>
<dbReference type="Gene3D" id="1.20.1260.10">
    <property type="match status" value="1"/>
</dbReference>
<dbReference type="Pfam" id="PF00210">
    <property type="entry name" value="Ferritin"/>
    <property type="match status" value="1"/>
</dbReference>